<protein>
    <submittedName>
        <fullName evidence="7">MFS transporter</fullName>
    </submittedName>
</protein>
<gene>
    <name evidence="7" type="ORF">GCM10025874_01050</name>
</gene>
<evidence type="ECO:0000313" key="7">
    <source>
        <dbReference type="EMBL" id="GMA26852.1"/>
    </source>
</evidence>
<dbReference type="CDD" id="cd17321">
    <property type="entry name" value="MFS_MMR_MDR_like"/>
    <property type="match status" value="1"/>
</dbReference>
<feature type="transmembrane region" description="Helical" evidence="5">
    <location>
        <begin position="453"/>
        <end position="476"/>
    </location>
</feature>
<comment type="subcellular location">
    <subcellularLocation>
        <location evidence="1">Cell membrane</location>
        <topology evidence="1">Multi-pass membrane protein</topology>
    </subcellularLocation>
</comment>
<keyword evidence="2 5" id="KW-0812">Transmembrane</keyword>
<dbReference type="Gene3D" id="1.20.1250.20">
    <property type="entry name" value="MFS general substrate transporter like domains"/>
    <property type="match status" value="1"/>
</dbReference>
<evidence type="ECO:0000259" key="6">
    <source>
        <dbReference type="PROSITE" id="PS50850"/>
    </source>
</evidence>
<dbReference type="Pfam" id="PF07690">
    <property type="entry name" value="MFS_1"/>
    <property type="match status" value="2"/>
</dbReference>
<feature type="transmembrane region" description="Helical" evidence="5">
    <location>
        <begin position="83"/>
        <end position="102"/>
    </location>
</feature>
<evidence type="ECO:0000256" key="2">
    <source>
        <dbReference type="ARBA" id="ARBA00022692"/>
    </source>
</evidence>
<evidence type="ECO:0000313" key="8">
    <source>
        <dbReference type="Proteomes" id="UP001157160"/>
    </source>
</evidence>
<name>A0AA37XAM8_9MICO</name>
<feature type="transmembrane region" description="Helical" evidence="5">
    <location>
        <begin position="207"/>
        <end position="229"/>
    </location>
</feature>
<dbReference type="PROSITE" id="PS50850">
    <property type="entry name" value="MFS"/>
    <property type="match status" value="1"/>
</dbReference>
<feature type="transmembrane region" description="Helical" evidence="5">
    <location>
        <begin position="15"/>
        <end position="33"/>
    </location>
</feature>
<dbReference type="InterPro" id="IPR036259">
    <property type="entry name" value="MFS_trans_sf"/>
</dbReference>
<dbReference type="PANTHER" id="PTHR42718">
    <property type="entry name" value="MAJOR FACILITATOR SUPERFAMILY MULTIDRUG TRANSPORTER MFSC"/>
    <property type="match status" value="1"/>
</dbReference>
<keyword evidence="3 5" id="KW-1133">Transmembrane helix</keyword>
<dbReference type="PANTHER" id="PTHR42718:SF39">
    <property type="entry name" value="ACTINORHODIN TRANSPORTER-RELATED"/>
    <property type="match status" value="1"/>
</dbReference>
<evidence type="ECO:0000256" key="4">
    <source>
        <dbReference type="ARBA" id="ARBA00023136"/>
    </source>
</evidence>
<feature type="transmembrane region" description="Helical" evidence="5">
    <location>
        <begin position="141"/>
        <end position="164"/>
    </location>
</feature>
<dbReference type="SUPFAM" id="SSF103473">
    <property type="entry name" value="MFS general substrate transporter"/>
    <property type="match status" value="2"/>
</dbReference>
<sequence length="485" mass="49985">MSAGAESADQERMRWRAFAVCVGVACLTILDLSKVNVGLPALESALGAGPTQLQLIVAGYTLVFGLTLVPGGRLGDLTSRRRLFVIGLSLFTAASLLCAIAPTIEVLIAARLLQGAAAGLQMPQVTGMIQQLFQGPERGRAFGLFGAIIGLSTAFGPAIGGLLIAVGGEQDGWRLLFWMNVPLGAIALIAALRLLPREQRSEGGPRGLDPLGLVLLGGAILALLAPFLLTTGGESDDPRRWFLLLLGAVLLLAFVLWERRYARGGRSPVLDLELVRRPSFRNGVIVGTAFFAAMPSLFLVATLYLQQGLALSALAAGSVSIGFALASALGSWLSGPRVQRLGRALVVGGLVVLIAGFALALLLVHLVPSAAVPWAMAGALTLAGIGGGCVVGPNQTLTLSEVPVAQAGVAGSVVQLGQRVGTAVGVALATSTFYGVLSREVGAETDATAYLDAFSLALVVVIGLASLALVASLLDLRKRHEAGTR</sequence>
<dbReference type="RefSeq" id="WP_284228959.1">
    <property type="nucleotide sequence ID" value="NZ_BSUL01000001.1"/>
</dbReference>
<keyword evidence="8" id="KW-1185">Reference proteome</keyword>
<accession>A0AA37XAM8</accession>
<feature type="transmembrane region" description="Helical" evidence="5">
    <location>
        <begin position="345"/>
        <end position="367"/>
    </location>
</feature>
<proteinExistence type="predicted"/>
<feature type="transmembrane region" description="Helical" evidence="5">
    <location>
        <begin position="284"/>
        <end position="305"/>
    </location>
</feature>
<evidence type="ECO:0000256" key="3">
    <source>
        <dbReference type="ARBA" id="ARBA00022989"/>
    </source>
</evidence>
<keyword evidence="4 5" id="KW-0472">Membrane</keyword>
<dbReference type="GO" id="GO:0005886">
    <property type="term" value="C:plasma membrane"/>
    <property type="evidence" value="ECO:0007669"/>
    <property type="project" value="UniProtKB-SubCell"/>
</dbReference>
<dbReference type="Proteomes" id="UP001157160">
    <property type="component" value="Unassembled WGS sequence"/>
</dbReference>
<dbReference type="GO" id="GO:0022857">
    <property type="term" value="F:transmembrane transporter activity"/>
    <property type="evidence" value="ECO:0007669"/>
    <property type="project" value="InterPro"/>
</dbReference>
<feature type="transmembrane region" description="Helical" evidence="5">
    <location>
        <begin position="53"/>
        <end position="71"/>
    </location>
</feature>
<comment type="caution">
    <text evidence="7">The sequence shown here is derived from an EMBL/GenBank/DDBJ whole genome shotgun (WGS) entry which is preliminary data.</text>
</comment>
<feature type="domain" description="Major facilitator superfamily (MFS) profile" evidence="6">
    <location>
        <begin position="17"/>
        <end position="480"/>
    </location>
</feature>
<feature type="transmembrane region" description="Helical" evidence="5">
    <location>
        <begin position="176"/>
        <end position="195"/>
    </location>
</feature>
<dbReference type="InterPro" id="IPR011701">
    <property type="entry name" value="MFS"/>
</dbReference>
<dbReference type="AlphaFoldDB" id="A0AA37XAM8"/>
<feature type="transmembrane region" description="Helical" evidence="5">
    <location>
        <begin position="108"/>
        <end position="129"/>
    </location>
</feature>
<feature type="transmembrane region" description="Helical" evidence="5">
    <location>
        <begin position="241"/>
        <end position="257"/>
    </location>
</feature>
<organism evidence="7 8">
    <name type="scientific">Arenivirga flava</name>
    <dbReference type="NCBI Taxonomy" id="1930060"/>
    <lineage>
        <taxon>Bacteria</taxon>
        <taxon>Bacillati</taxon>
        <taxon>Actinomycetota</taxon>
        <taxon>Actinomycetes</taxon>
        <taxon>Micrococcales</taxon>
        <taxon>Microbacteriaceae</taxon>
        <taxon>Arenivirga</taxon>
    </lineage>
</organism>
<reference evidence="7 8" key="1">
    <citation type="journal article" date="2014" name="Int. J. Syst. Evol. Microbiol.">
        <title>Complete genome sequence of Corynebacterium casei LMG S-19264T (=DSM 44701T), isolated from a smear-ripened cheese.</title>
        <authorList>
            <consortium name="US DOE Joint Genome Institute (JGI-PGF)"/>
            <person name="Walter F."/>
            <person name="Albersmeier A."/>
            <person name="Kalinowski J."/>
            <person name="Ruckert C."/>
        </authorList>
    </citation>
    <scope>NUCLEOTIDE SEQUENCE [LARGE SCALE GENOMIC DNA]</scope>
    <source>
        <strain evidence="7 8">NBRC 112289</strain>
    </source>
</reference>
<feature type="transmembrane region" description="Helical" evidence="5">
    <location>
        <begin position="311"/>
        <end position="333"/>
    </location>
</feature>
<dbReference type="EMBL" id="BSUL01000001">
    <property type="protein sequence ID" value="GMA26852.1"/>
    <property type="molecule type" value="Genomic_DNA"/>
</dbReference>
<evidence type="ECO:0000256" key="5">
    <source>
        <dbReference type="SAM" id="Phobius"/>
    </source>
</evidence>
<evidence type="ECO:0000256" key="1">
    <source>
        <dbReference type="ARBA" id="ARBA00004651"/>
    </source>
</evidence>
<dbReference type="Gene3D" id="1.20.1720.10">
    <property type="entry name" value="Multidrug resistance protein D"/>
    <property type="match status" value="1"/>
</dbReference>
<dbReference type="InterPro" id="IPR020846">
    <property type="entry name" value="MFS_dom"/>
</dbReference>
<dbReference type="PRINTS" id="PR01036">
    <property type="entry name" value="TCRTETB"/>
</dbReference>